<accession>A0A1D9LDQ6</accession>
<dbReference type="KEGG" id="cvc:BKX93_04945"/>
<gene>
    <name evidence="1" type="ORF">BKX93_04945</name>
</gene>
<proteinExistence type="predicted"/>
<dbReference type="RefSeq" id="WP_046157759.1">
    <property type="nucleotide sequence ID" value="NZ_CP017707.1"/>
</dbReference>
<protein>
    <submittedName>
        <fullName evidence="1">Uncharacterized protein</fullName>
    </submittedName>
</protein>
<sequence>MHHLDKTSLEAFKQGLEQLQEQLQAKLNEARKAISEMPESQLRSAHGQSLEAMADNLDSSLTWLREAIAEQAQLIDEME</sequence>
<evidence type="ECO:0000313" key="1">
    <source>
        <dbReference type="EMBL" id="AOZ49406.1"/>
    </source>
</evidence>
<dbReference type="EMBL" id="CP017707">
    <property type="protein sequence ID" value="AOZ49406.1"/>
    <property type="molecule type" value="Genomic_DNA"/>
</dbReference>
<organism evidence="1 2">
    <name type="scientific">Chromobacterium vaccinii</name>
    <dbReference type="NCBI Taxonomy" id="1108595"/>
    <lineage>
        <taxon>Bacteria</taxon>
        <taxon>Pseudomonadati</taxon>
        <taxon>Pseudomonadota</taxon>
        <taxon>Betaproteobacteria</taxon>
        <taxon>Neisseriales</taxon>
        <taxon>Chromobacteriaceae</taxon>
        <taxon>Chromobacterium</taxon>
    </lineage>
</organism>
<dbReference type="AlphaFoldDB" id="A0A1D9LDQ6"/>
<dbReference type="Proteomes" id="UP000178776">
    <property type="component" value="Chromosome"/>
</dbReference>
<evidence type="ECO:0000313" key="2">
    <source>
        <dbReference type="Proteomes" id="UP000178776"/>
    </source>
</evidence>
<reference evidence="1 2" key="1">
    <citation type="submission" date="2016-10" db="EMBL/GenBank/DDBJ databases">
        <title>Chromobacterium muskegensis sp. nov., an insecticidal bacterium isolated from Sphagnum bogs.</title>
        <authorList>
            <person name="Sparks M.E."/>
            <person name="Blackburn M.B."/>
            <person name="Gundersen-Rindal D.E."/>
            <person name="Mitchell A."/>
            <person name="Farrar R."/>
            <person name="Kuhar D."/>
        </authorList>
    </citation>
    <scope>NUCLEOTIDE SEQUENCE [LARGE SCALE GENOMIC DNA]</scope>
    <source>
        <strain evidence="1 2">21-1</strain>
    </source>
</reference>
<name>A0A1D9LDQ6_9NEIS</name>
<dbReference type="GeneID" id="68840554"/>